<protein>
    <submittedName>
        <fullName evidence="1">Uncharacterized protein</fullName>
    </submittedName>
</protein>
<sequence>MHETIDFGAGIGKCEEMMHETTEFGAGIGQHFERNIYDKLWEILVMTVVVKATTNEGNFQFNQFQEIPSEDRRNINLDKVGTPQL</sequence>
<evidence type="ECO:0000313" key="1">
    <source>
        <dbReference type="EMBL" id="MCE0481561.1"/>
    </source>
</evidence>
<dbReference type="Proteomes" id="UP000823775">
    <property type="component" value="Unassembled WGS sequence"/>
</dbReference>
<comment type="caution">
    <text evidence="1">The sequence shown here is derived from an EMBL/GenBank/DDBJ whole genome shotgun (WGS) entry which is preliminary data.</text>
</comment>
<organism evidence="1 2">
    <name type="scientific">Datura stramonium</name>
    <name type="common">Jimsonweed</name>
    <name type="synonym">Common thornapple</name>
    <dbReference type="NCBI Taxonomy" id="4076"/>
    <lineage>
        <taxon>Eukaryota</taxon>
        <taxon>Viridiplantae</taxon>
        <taxon>Streptophyta</taxon>
        <taxon>Embryophyta</taxon>
        <taxon>Tracheophyta</taxon>
        <taxon>Spermatophyta</taxon>
        <taxon>Magnoliopsida</taxon>
        <taxon>eudicotyledons</taxon>
        <taxon>Gunneridae</taxon>
        <taxon>Pentapetalae</taxon>
        <taxon>asterids</taxon>
        <taxon>lamiids</taxon>
        <taxon>Solanales</taxon>
        <taxon>Solanaceae</taxon>
        <taxon>Solanoideae</taxon>
        <taxon>Datureae</taxon>
        <taxon>Datura</taxon>
    </lineage>
</organism>
<accession>A0ABS8VLX4</accession>
<keyword evidence="2" id="KW-1185">Reference proteome</keyword>
<proteinExistence type="predicted"/>
<dbReference type="EMBL" id="JACEIK010005460">
    <property type="protein sequence ID" value="MCE0481561.1"/>
    <property type="molecule type" value="Genomic_DNA"/>
</dbReference>
<reference evidence="1 2" key="1">
    <citation type="journal article" date="2021" name="BMC Genomics">
        <title>Datura genome reveals duplications of psychoactive alkaloid biosynthetic genes and high mutation rate following tissue culture.</title>
        <authorList>
            <person name="Rajewski A."/>
            <person name="Carter-House D."/>
            <person name="Stajich J."/>
            <person name="Litt A."/>
        </authorList>
    </citation>
    <scope>NUCLEOTIDE SEQUENCE [LARGE SCALE GENOMIC DNA]</scope>
    <source>
        <strain evidence="1">AR-01</strain>
    </source>
</reference>
<name>A0ABS8VLX4_DATST</name>
<evidence type="ECO:0000313" key="2">
    <source>
        <dbReference type="Proteomes" id="UP000823775"/>
    </source>
</evidence>
<gene>
    <name evidence="1" type="ORF">HAX54_039406</name>
</gene>